<dbReference type="Gene3D" id="1.20.120.290">
    <property type="entry name" value="Oxygen-evolving enhancer protein 3 (PsbQ), four-helix up-down bundle"/>
    <property type="match status" value="1"/>
</dbReference>
<evidence type="ECO:0000256" key="6">
    <source>
        <dbReference type="ARBA" id="ARBA00023078"/>
    </source>
</evidence>
<dbReference type="Gramene" id="Pp3c3_2620V3.1">
    <property type="protein sequence ID" value="Pp3c3_2620V3.1"/>
    <property type="gene ID" value="Pp3c3_2620"/>
</dbReference>
<dbReference type="Gramene" id="Pp3c3_2620V3.2">
    <property type="protein sequence ID" value="Pp3c3_2620V3.2"/>
    <property type="gene ID" value="Pp3c3_2620"/>
</dbReference>
<protein>
    <submittedName>
        <fullName evidence="11 12">Uncharacterized protein</fullName>
    </submittedName>
</protein>
<evidence type="ECO:0000313" key="12">
    <source>
        <dbReference type="EnsemblPlants" id="Pp3c3_2620V3.1"/>
    </source>
</evidence>
<dbReference type="GO" id="GO:0019898">
    <property type="term" value="C:extrinsic component of membrane"/>
    <property type="evidence" value="ECO:0007669"/>
    <property type="project" value="InterPro"/>
</dbReference>
<dbReference type="GO" id="GO:0005509">
    <property type="term" value="F:calcium ion binding"/>
    <property type="evidence" value="ECO:0007669"/>
    <property type="project" value="InterPro"/>
</dbReference>
<keyword evidence="5" id="KW-0809">Transit peptide</keyword>
<dbReference type="EnsemblPlants" id="Pp3c3_2620V3.1">
    <property type="protein sequence ID" value="Pp3c3_2620V3.1"/>
    <property type="gene ID" value="Pp3c3_2620"/>
</dbReference>
<keyword evidence="8" id="KW-0604">Photosystem II</keyword>
<dbReference type="GO" id="GO:0009535">
    <property type="term" value="C:chloroplast thylakoid membrane"/>
    <property type="evidence" value="ECO:0007669"/>
    <property type="project" value="UniProtKB-SubCell"/>
</dbReference>
<dbReference type="STRING" id="3218.A0A2K1KT03"/>
<dbReference type="EnsemblPlants" id="Pp3c3_2620V3.2">
    <property type="protein sequence ID" value="Pp3c3_2620V3.2"/>
    <property type="gene ID" value="Pp3c3_2620"/>
</dbReference>
<comment type="subcellular location">
    <subcellularLocation>
        <location evidence="1">Plastid</location>
        <location evidence="1">Chloroplast thylakoid membrane</location>
    </subcellularLocation>
</comment>
<dbReference type="RefSeq" id="XP_024372069.1">
    <property type="nucleotide sequence ID" value="XM_024516301.2"/>
</dbReference>
<dbReference type="OrthoDB" id="497707at2759"/>
<evidence type="ECO:0000256" key="9">
    <source>
        <dbReference type="ARBA" id="ARBA00035649"/>
    </source>
</evidence>
<evidence type="ECO:0000256" key="10">
    <source>
        <dbReference type="SAM" id="MobiDB-lite"/>
    </source>
</evidence>
<dbReference type="GeneID" id="112280626"/>
<dbReference type="SUPFAM" id="SSF101112">
    <property type="entry name" value="Oxygen-evolving enhancer protein 3"/>
    <property type="match status" value="1"/>
</dbReference>
<evidence type="ECO:0000256" key="4">
    <source>
        <dbReference type="ARBA" id="ARBA00022640"/>
    </source>
</evidence>
<dbReference type="InterPro" id="IPR023222">
    <property type="entry name" value="PsbQ-like_dom_sf"/>
</dbReference>
<dbReference type="OMA" id="YWTEARE"/>
<dbReference type="GO" id="GO:0009767">
    <property type="term" value="P:photosynthetic electron transport chain"/>
    <property type="evidence" value="ECO:0000318"/>
    <property type="project" value="GO_Central"/>
</dbReference>
<sequence>MANAVACMAGLSQGAKLGSSLAGTKVVSSGSGMAAAVQCGPVSVRAQSEEAQSRRGFLSLAAVSLAATALAGNARALEAIKLAPPPPPSGGLPGTENADQARDTDLPLKSRFYLQPKTPQEAAERVKTAVEAIKEVKPLIEKKAWPYVQNGLRSSASYLRYDLNTIEASKPKADKKAFKALTAKALDTLDTLDYAARVKSLPKAEKAYAETVALLGEVMSQL</sequence>
<dbReference type="AlphaFoldDB" id="A0A2K1KT03"/>
<dbReference type="InterPro" id="IPR008797">
    <property type="entry name" value="PSII_PsbQ"/>
</dbReference>
<evidence type="ECO:0000256" key="1">
    <source>
        <dbReference type="ARBA" id="ARBA00004334"/>
    </source>
</evidence>
<accession>A0A2K1KT03</accession>
<keyword evidence="13" id="KW-1185">Reference proteome</keyword>
<organism evidence="11">
    <name type="scientific">Physcomitrium patens</name>
    <name type="common">Spreading-leaved earth moss</name>
    <name type="synonym">Physcomitrella patens</name>
    <dbReference type="NCBI Taxonomy" id="3218"/>
    <lineage>
        <taxon>Eukaryota</taxon>
        <taxon>Viridiplantae</taxon>
        <taxon>Streptophyta</taxon>
        <taxon>Embryophyta</taxon>
        <taxon>Bryophyta</taxon>
        <taxon>Bryophytina</taxon>
        <taxon>Bryopsida</taxon>
        <taxon>Funariidae</taxon>
        <taxon>Funariales</taxon>
        <taxon>Funariaceae</taxon>
        <taxon>Physcomitrium</taxon>
    </lineage>
</organism>
<keyword evidence="2" id="KW-0150">Chloroplast</keyword>
<dbReference type="PANTHER" id="PTHR33399">
    <property type="entry name" value="OXYGEN-EVOLVING ENHANCER PROTEIN 3-1, CHLOROPLASTIC"/>
    <property type="match status" value="1"/>
</dbReference>
<keyword evidence="6" id="KW-0793">Thylakoid</keyword>
<evidence type="ECO:0000256" key="8">
    <source>
        <dbReference type="ARBA" id="ARBA00023276"/>
    </source>
</evidence>
<proteinExistence type="inferred from homology"/>
<reference evidence="11 13" key="2">
    <citation type="journal article" date="2018" name="Plant J.">
        <title>The Physcomitrella patens chromosome-scale assembly reveals moss genome structure and evolution.</title>
        <authorList>
            <person name="Lang D."/>
            <person name="Ullrich K.K."/>
            <person name="Murat F."/>
            <person name="Fuchs J."/>
            <person name="Jenkins J."/>
            <person name="Haas F.B."/>
            <person name="Piednoel M."/>
            <person name="Gundlach H."/>
            <person name="Van Bel M."/>
            <person name="Meyberg R."/>
            <person name="Vives C."/>
            <person name="Morata J."/>
            <person name="Symeonidi A."/>
            <person name="Hiss M."/>
            <person name="Muchero W."/>
            <person name="Kamisugi Y."/>
            <person name="Saleh O."/>
            <person name="Blanc G."/>
            <person name="Decker E.L."/>
            <person name="van Gessel N."/>
            <person name="Grimwood J."/>
            <person name="Hayes R.D."/>
            <person name="Graham S.W."/>
            <person name="Gunter L.E."/>
            <person name="McDaniel S.F."/>
            <person name="Hoernstein S.N.W."/>
            <person name="Larsson A."/>
            <person name="Li F.W."/>
            <person name="Perroud P.F."/>
            <person name="Phillips J."/>
            <person name="Ranjan P."/>
            <person name="Rokshar D.S."/>
            <person name="Rothfels C.J."/>
            <person name="Schneider L."/>
            <person name="Shu S."/>
            <person name="Stevenson D.W."/>
            <person name="Thummler F."/>
            <person name="Tillich M."/>
            <person name="Villarreal Aguilar J.C."/>
            <person name="Widiez T."/>
            <person name="Wong G.K."/>
            <person name="Wymore A."/>
            <person name="Zhang Y."/>
            <person name="Zimmer A.D."/>
            <person name="Quatrano R.S."/>
            <person name="Mayer K.F.X."/>
            <person name="Goodstein D."/>
            <person name="Casacuberta J.M."/>
            <person name="Vandepoele K."/>
            <person name="Reski R."/>
            <person name="Cuming A.C."/>
            <person name="Tuskan G.A."/>
            <person name="Maumus F."/>
            <person name="Salse J."/>
            <person name="Schmutz J."/>
            <person name="Rensing S.A."/>
        </authorList>
    </citation>
    <scope>NUCLEOTIDE SEQUENCE [LARGE SCALE GENOMIC DNA]</scope>
    <source>
        <strain evidence="12 13">cv. Gransden 2004</strain>
    </source>
</reference>
<evidence type="ECO:0000313" key="11">
    <source>
        <dbReference type="EMBL" id="PNR56924.1"/>
    </source>
</evidence>
<dbReference type="EMBL" id="ABEU02000003">
    <property type="protein sequence ID" value="PNR56924.1"/>
    <property type="molecule type" value="Genomic_DNA"/>
</dbReference>
<reference evidence="11 13" key="1">
    <citation type="journal article" date="2008" name="Science">
        <title>The Physcomitrella genome reveals evolutionary insights into the conquest of land by plants.</title>
        <authorList>
            <person name="Rensing S."/>
            <person name="Lang D."/>
            <person name="Zimmer A."/>
            <person name="Terry A."/>
            <person name="Salamov A."/>
            <person name="Shapiro H."/>
            <person name="Nishiyama T."/>
            <person name="Perroud P.-F."/>
            <person name="Lindquist E."/>
            <person name="Kamisugi Y."/>
            <person name="Tanahashi T."/>
            <person name="Sakakibara K."/>
            <person name="Fujita T."/>
            <person name="Oishi K."/>
            <person name="Shin-I T."/>
            <person name="Kuroki Y."/>
            <person name="Toyoda A."/>
            <person name="Suzuki Y."/>
            <person name="Hashimoto A."/>
            <person name="Yamaguchi K."/>
            <person name="Sugano A."/>
            <person name="Kohara Y."/>
            <person name="Fujiyama A."/>
            <person name="Anterola A."/>
            <person name="Aoki S."/>
            <person name="Ashton N."/>
            <person name="Barbazuk W.B."/>
            <person name="Barker E."/>
            <person name="Bennetzen J."/>
            <person name="Bezanilla M."/>
            <person name="Blankenship R."/>
            <person name="Cho S.H."/>
            <person name="Dutcher S."/>
            <person name="Estelle M."/>
            <person name="Fawcett J.A."/>
            <person name="Gundlach H."/>
            <person name="Hanada K."/>
            <person name="Heyl A."/>
            <person name="Hicks K.A."/>
            <person name="Hugh J."/>
            <person name="Lohr M."/>
            <person name="Mayer K."/>
            <person name="Melkozernov A."/>
            <person name="Murata T."/>
            <person name="Nelson D."/>
            <person name="Pils B."/>
            <person name="Prigge M."/>
            <person name="Reiss B."/>
            <person name="Renner T."/>
            <person name="Rombauts S."/>
            <person name="Rushton P."/>
            <person name="Sanderfoot A."/>
            <person name="Schween G."/>
            <person name="Shiu S.-H."/>
            <person name="Stueber K."/>
            <person name="Theodoulou F.L."/>
            <person name="Tu H."/>
            <person name="Van de Peer Y."/>
            <person name="Verrier P.J."/>
            <person name="Waters E."/>
            <person name="Wood A."/>
            <person name="Yang L."/>
            <person name="Cove D."/>
            <person name="Cuming A."/>
            <person name="Hasebe M."/>
            <person name="Lucas S."/>
            <person name="Mishler D.B."/>
            <person name="Reski R."/>
            <person name="Grigoriev I."/>
            <person name="Quatrano R.S."/>
            <person name="Boore J.L."/>
        </authorList>
    </citation>
    <scope>NUCLEOTIDE SEQUENCE [LARGE SCALE GENOMIC DNA]</scope>
    <source>
        <strain evidence="12 13">cv. Gransden 2004</strain>
    </source>
</reference>
<feature type="region of interest" description="Disordered" evidence="10">
    <location>
        <begin position="81"/>
        <end position="101"/>
    </location>
</feature>
<dbReference type="Proteomes" id="UP000006727">
    <property type="component" value="Chromosome 3"/>
</dbReference>
<dbReference type="PaxDb" id="3218-PP1S1_461V6.1"/>
<dbReference type="InterPro" id="IPR054099">
    <property type="entry name" value="PSII_PsbQ_pln"/>
</dbReference>
<evidence type="ECO:0000256" key="7">
    <source>
        <dbReference type="ARBA" id="ARBA00023136"/>
    </source>
</evidence>
<gene>
    <name evidence="12" type="primary">LOC112280626</name>
    <name evidence="11" type="ORF">PHYPA_003917</name>
</gene>
<evidence type="ECO:0000256" key="2">
    <source>
        <dbReference type="ARBA" id="ARBA00022528"/>
    </source>
</evidence>
<evidence type="ECO:0000313" key="13">
    <source>
        <dbReference type="Proteomes" id="UP000006727"/>
    </source>
</evidence>
<keyword evidence="4" id="KW-0934">Plastid</keyword>
<dbReference type="Pfam" id="PF05757">
    <property type="entry name" value="PsbQ"/>
    <property type="match status" value="1"/>
</dbReference>
<dbReference type="GO" id="GO:0009507">
    <property type="term" value="C:chloroplast"/>
    <property type="evidence" value="ECO:0000318"/>
    <property type="project" value="GO_Central"/>
</dbReference>
<keyword evidence="7" id="KW-0472">Membrane</keyword>
<dbReference type="GO" id="GO:0009654">
    <property type="term" value="C:photosystem II oxygen evolving complex"/>
    <property type="evidence" value="ECO:0007669"/>
    <property type="project" value="InterPro"/>
</dbReference>
<keyword evidence="3" id="KW-0602">Photosynthesis</keyword>
<evidence type="ECO:0000256" key="3">
    <source>
        <dbReference type="ARBA" id="ARBA00022531"/>
    </source>
</evidence>
<reference evidence="12" key="3">
    <citation type="submission" date="2020-12" db="UniProtKB">
        <authorList>
            <consortium name="EnsemblPlants"/>
        </authorList>
    </citation>
    <scope>IDENTIFICATION</scope>
</reference>
<dbReference type="PANTHER" id="PTHR33399:SF3">
    <property type="entry name" value="OXYGEN-EVOLVING ENHANCER PROTEIN 3-1, CHLOROPLASTIC"/>
    <property type="match status" value="1"/>
</dbReference>
<evidence type="ECO:0000256" key="5">
    <source>
        <dbReference type="ARBA" id="ARBA00022946"/>
    </source>
</evidence>
<comment type="similarity">
    <text evidence="9">Belongs to the PsbQ family.</text>
</comment>
<name>A0A2K1KT03_PHYPA</name>